<name>A0A699ZF36_HAELA</name>
<feature type="compositionally biased region" description="Low complexity" evidence="1">
    <location>
        <begin position="48"/>
        <end position="57"/>
    </location>
</feature>
<proteinExistence type="predicted"/>
<keyword evidence="3" id="KW-1185">Reference proteome</keyword>
<gene>
    <name evidence="2" type="ORF">HaLaN_17959</name>
</gene>
<evidence type="ECO:0000313" key="2">
    <source>
        <dbReference type="EMBL" id="GFH20781.1"/>
    </source>
</evidence>
<sequence>MLTATSKIDIPALDGNPTTVHWLPIKVGQACSAVEADKYFKPTPATDGLLLSTSSQGQGAGQGGSQSLDYGSQGEGQHHGLQPEPAVNEQLASMQQQGSAGV</sequence>
<dbReference type="AlphaFoldDB" id="A0A699ZF36"/>
<dbReference type="Proteomes" id="UP000485058">
    <property type="component" value="Unassembled WGS sequence"/>
</dbReference>
<reference evidence="2 3" key="1">
    <citation type="submission" date="2020-02" db="EMBL/GenBank/DDBJ databases">
        <title>Draft genome sequence of Haematococcus lacustris strain NIES-144.</title>
        <authorList>
            <person name="Morimoto D."/>
            <person name="Nakagawa S."/>
            <person name="Yoshida T."/>
            <person name="Sawayama S."/>
        </authorList>
    </citation>
    <scope>NUCLEOTIDE SEQUENCE [LARGE SCALE GENOMIC DNA]</scope>
    <source>
        <strain evidence="2 3">NIES-144</strain>
    </source>
</reference>
<organism evidence="2 3">
    <name type="scientific">Haematococcus lacustris</name>
    <name type="common">Green alga</name>
    <name type="synonym">Haematococcus pluvialis</name>
    <dbReference type="NCBI Taxonomy" id="44745"/>
    <lineage>
        <taxon>Eukaryota</taxon>
        <taxon>Viridiplantae</taxon>
        <taxon>Chlorophyta</taxon>
        <taxon>core chlorophytes</taxon>
        <taxon>Chlorophyceae</taxon>
        <taxon>CS clade</taxon>
        <taxon>Chlamydomonadales</taxon>
        <taxon>Haematococcaceae</taxon>
        <taxon>Haematococcus</taxon>
    </lineage>
</organism>
<comment type="caution">
    <text evidence="2">The sequence shown here is derived from an EMBL/GenBank/DDBJ whole genome shotgun (WGS) entry which is preliminary data.</text>
</comment>
<protein>
    <submittedName>
        <fullName evidence="2">Uncharacterized protein</fullName>
    </submittedName>
</protein>
<dbReference type="EMBL" id="BLLF01001695">
    <property type="protein sequence ID" value="GFH20781.1"/>
    <property type="molecule type" value="Genomic_DNA"/>
</dbReference>
<evidence type="ECO:0000313" key="3">
    <source>
        <dbReference type="Proteomes" id="UP000485058"/>
    </source>
</evidence>
<feature type="region of interest" description="Disordered" evidence="1">
    <location>
        <begin position="42"/>
        <end position="102"/>
    </location>
</feature>
<accession>A0A699ZF36</accession>
<feature type="compositionally biased region" description="Polar residues" evidence="1">
    <location>
        <begin position="90"/>
        <end position="102"/>
    </location>
</feature>
<evidence type="ECO:0000256" key="1">
    <source>
        <dbReference type="SAM" id="MobiDB-lite"/>
    </source>
</evidence>